<dbReference type="Proteomes" id="UP000266861">
    <property type="component" value="Unassembled WGS sequence"/>
</dbReference>
<evidence type="ECO:0000313" key="2">
    <source>
        <dbReference type="EMBL" id="RHZ73211.1"/>
    </source>
</evidence>
<gene>
    <name evidence="2" type="ORF">Glove_232g166</name>
</gene>
<dbReference type="AlphaFoldDB" id="A0A397IBH8"/>
<dbReference type="OrthoDB" id="2437642at2759"/>
<feature type="region of interest" description="Disordered" evidence="1">
    <location>
        <begin position="158"/>
        <end position="183"/>
    </location>
</feature>
<name>A0A397IBH8_9GLOM</name>
<proteinExistence type="predicted"/>
<feature type="compositionally biased region" description="Polar residues" evidence="1">
    <location>
        <begin position="173"/>
        <end position="183"/>
    </location>
</feature>
<evidence type="ECO:0000313" key="3">
    <source>
        <dbReference type="Proteomes" id="UP000266861"/>
    </source>
</evidence>
<sequence length="183" mass="21175">MLIPSCWYKDEFIHSEEVYSNEIIICNNSSSYDNTQTTLTYTRKYTINDLSEKQSKQISQRRIKYGILMGETKKAVQFAIQDGDDELIKFIKEYNKRKEAQQIQAKIIKQQESLTNRKVNDNQIVSGINGILIDSQQILNSLKHQAKGKLLTKQLKSSYEQSGNKSKNKNQNEHIVTSGNFLY</sequence>
<dbReference type="STRING" id="1348612.A0A397IBH8"/>
<accession>A0A397IBH8</accession>
<keyword evidence="3" id="KW-1185">Reference proteome</keyword>
<reference evidence="2 3" key="1">
    <citation type="submission" date="2018-08" db="EMBL/GenBank/DDBJ databases">
        <title>Genome and evolution of the arbuscular mycorrhizal fungus Diversispora epigaea (formerly Glomus versiforme) and its bacterial endosymbionts.</title>
        <authorList>
            <person name="Sun X."/>
            <person name="Fei Z."/>
            <person name="Harrison M."/>
        </authorList>
    </citation>
    <scope>NUCLEOTIDE SEQUENCE [LARGE SCALE GENOMIC DNA]</scope>
    <source>
        <strain evidence="2 3">IT104</strain>
    </source>
</reference>
<evidence type="ECO:0000256" key="1">
    <source>
        <dbReference type="SAM" id="MobiDB-lite"/>
    </source>
</evidence>
<protein>
    <submittedName>
        <fullName evidence="2">Uncharacterized protein</fullName>
    </submittedName>
</protein>
<dbReference type="EMBL" id="PQFF01000215">
    <property type="protein sequence ID" value="RHZ73211.1"/>
    <property type="molecule type" value="Genomic_DNA"/>
</dbReference>
<comment type="caution">
    <text evidence="2">The sequence shown here is derived from an EMBL/GenBank/DDBJ whole genome shotgun (WGS) entry which is preliminary data.</text>
</comment>
<organism evidence="2 3">
    <name type="scientific">Diversispora epigaea</name>
    <dbReference type="NCBI Taxonomy" id="1348612"/>
    <lineage>
        <taxon>Eukaryota</taxon>
        <taxon>Fungi</taxon>
        <taxon>Fungi incertae sedis</taxon>
        <taxon>Mucoromycota</taxon>
        <taxon>Glomeromycotina</taxon>
        <taxon>Glomeromycetes</taxon>
        <taxon>Diversisporales</taxon>
        <taxon>Diversisporaceae</taxon>
        <taxon>Diversispora</taxon>
    </lineage>
</organism>